<dbReference type="Proteomes" id="UP001189624">
    <property type="component" value="Chromosome 6"/>
</dbReference>
<name>A0AA86VT12_9FABA</name>
<reference evidence="1" key="1">
    <citation type="submission" date="2023-10" db="EMBL/GenBank/DDBJ databases">
        <authorList>
            <person name="Domelevo Entfellner J.-B."/>
        </authorList>
    </citation>
    <scope>NUCLEOTIDE SEQUENCE</scope>
</reference>
<dbReference type="AlphaFoldDB" id="A0AA86VT12"/>
<gene>
    <name evidence="1" type="ORF">AYBTSS11_LOCUS20510</name>
</gene>
<proteinExistence type="predicted"/>
<dbReference type="Gramene" id="rna-AYBTSS11_LOCUS20510">
    <property type="protein sequence ID" value="CAJ1964796.1"/>
    <property type="gene ID" value="gene-AYBTSS11_LOCUS20510"/>
</dbReference>
<evidence type="ECO:0000313" key="1">
    <source>
        <dbReference type="EMBL" id="CAJ1964796.1"/>
    </source>
</evidence>
<organism evidence="1 2">
    <name type="scientific">Sphenostylis stenocarpa</name>
    <dbReference type="NCBI Taxonomy" id="92480"/>
    <lineage>
        <taxon>Eukaryota</taxon>
        <taxon>Viridiplantae</taxon>
        <taxon>Streptophyta</taxon>
        <taxon>Embryophyta</taxon>
        <taxon>Tracheophyta</taxon>
        <taxon>Spermatophyta</taxon>
        <taxon>Magnoliopsida</taxon>
        <taxon>eudicotyledons</taxon>
        <taxon>Gunneridae</taxon>
        <taxon>Pentapetalae</taxon>
        <taxon>rosids</taxon>
        <taxon>fabids</taxon>
        <taxon>Fabales</taxon>
        <taxon>Fabaceae</taxon>
        <taxon>Papilionoideae</taxon>
        <taxon>50 kb inversion clade</taxon>
        <taxon>NPAAA clade</taxon>
        <taxon>indigoferoid/millettioid clade</taxon>
        <taxon>Phaseoleae</taxon>
        <taxon>Sphenostylis</taxon>
    </lineage>
</organism>
<evidence type="ECO:0000313" key="2">
    <source>
        <dbReference type="Proteomes" id="UP001189624"/>
    </source>
</evidence>
<dbReference type="EMBL" id="OY731403">
    <property type="protein sequence ID" value="CAJ1964796.1"/>
    <property type="molecule type" value="Genomic_DNA"/>
</dbReference>
<sequence>MGCWWCDEEGLLQGLVSVAGSGGSRWLAGRGGKSEGVGARSLWDCRGMVCGGVEKVDDSCADVKDAMRCKDR</sequence>
<protein>
    <submittedName>
        <fullName evidence="1">Uncharacterized protein</fullName>
    </submittedName>
</protein>
<accession>A0AA86VT12</accession>
<keyword evidence="2" id="KW-1185">Reference proteome</keyword>